<dbReference type="AlphaFoldDB" id="A0A438GSD8"/>
<dbReference type="Pfam" id="PF02458">
    <property type="entry name" value="Transferase"/>
    <property type="match status" value="2"/>
</dbReference>
<sequence>MKVRLQAATGCLSPETEKNGEIDGYLHGETSQGDTGGYRCLSDSDQVRALTHAPIIYFYPPVNVSLESATEILRHSLSEALVIFYPLAGRLHWIGGGRLVLECNALGALLIAVESDATIDDFGDFVPTQEIRALIPSVDYDKPIHELPLLLVQVTKFSCAGISLGLGTSHIMTDGLSASQFISEWAKIARGEQPNSSPFLDRSILLAPEHLSAPVFDHPEYSPQPLLIGKQDHMEERKRESATLTLKLSKDQVEKLKDKANKDRSASNNKRPYTRYEAVAGHIWRSACKASQHERQQPTTLSIIADARNRMEPPLPPRYFGNATFREDVTQFRNFHTVGCAKGAFYGNPNLEITSWARLPIYGADFGWGEEIYMGPGAIGYDGKVFVFPGQGLDGSFLVALRLQVRHIDAFQKFFNEDICSQEPLSINPSL</sequence>
<accession>A0A438GSD8</accession>
<dbReference type="PANTHER" id="PTHR31642">
    <property type="entry name" value="TRICHOTHECENE 3-O-ACETYLTRANSFERASE"/>
    <property type="match status" value="1"/>
</dbReference>
<dbReference type="InterPro" id="IPR023213">
    <property type="entry name" value="CAT-like_dom_sf"/>
</dbReference>
<comment type="caution">
    <text evidence="3">The sequence shown here is derived from an EMBL/GenBank/DDBJ whole genome shotgun (WGS) entry which is preliminary data.</text>
</comment>
<organism evidence="3 4">
    <name type="scientific">Vitis vinifera</name>
    <name type="common">Grape</name>
    <dbReference type="NCBI Taxonomy" id="29760"/>
    <lineage>
        <taxon>Eukaryota</taxon>
        <taxon>Viridiplantae</taxon>
        <taxon>Streptophyta</taxon>
        <taxon>Embryophyta</taxon>
        <taxon>Tracheophyta</taxon>
        <taxon>Spermatophyta</taxon>
        <taxon>Magnoliopsida</taxon>
        <taxon>eudicotyledons</taxon>
        <taxon>Gunneridae</taxon>
        <taxon>Pentapetalae</taxon>
        <taxon>rosids</taxon>
        <taxon>Vitales</taxon>
        <taxon>Vitaceae</taxon>
        <taxon>Viteae</taxon>
        <taxon>Vitis</taxon>
    </lineage>
</organism>
<dbReference type="InterPro" id="IPR050317">
    <property type="entry name" value="Plant_Fungal_Acyltransferase"/>
</dbReference>
<evidence type="ECO:0000256" key="1">
    <source>
        <dbReference type="ARBA" id="ARBA00009861"/>
    </source>
</evidence>
<dbReference type="PANTHER" id="PTHR31642:SF324">
    <property type="entry name" value="SPERMIDINE HYDROXYCINNAMOYL TRANSFERASE"/>
    <property type="match status" value="1"/>
</dbReference>
<dbReference type="Proteomes" id="UP000288805">
    <property type="component" value="Unassembled WGS sequence"/>
</dbReference>
<dbReference type="EMBL" id="QGNW01000357">
    <property type="protein sequence ID" value="RVW75124.1"/>
    <property type="molecule type" value="Genomic_DNA"/>
</dbReference>
<proteinExistence type="inferred from homology"/>
<feature type="region of interest" description="Disordered" evidence="2">
    <location>
        <begin position="253"/>
        <end position="272"/>
    </location>
</feature>
<protein>
    <submittedName>
        <fullName evidence="3">Spermidine hydroxycinnamoyl transferase</fullName>
    </submittedName>
</protein>
<gene>
    <name evidence="3" type="primary">SHT_6</name>
    <name evidence="3" type="ORF">CK203_057869</name>
</gene>
<keyword evidence="3" id="KW-0808">Transferase</keyword>
<evidence type="ECO:0000313" key="3">
    <source>
        <dbReference type="EMBL" id="RVW75124.1"/>
    </source>
</evidence>
<dbReference type="Gene3D" id="3.30.559.10">
    <property type="entry name" value="Chloramphenicol acetyltransferase-like domain"/>
    <property type="match status" value="3"/>
</dbReference>
<evidence type="ECO:0000313" key="4">
    <source>
        <dbReference type="Proteomes" id="UP000288805"/>
    </source>
</evidence>
<name>A0A438GSD8_VITVI</name>
<dbReference type="GO" id="GO:0016740">
    <property type="term" value="F:transferase activity"/>
    <property type="evidence" value="ECO:0007669"/>
    <property type="project" value="UniProtKB-KW"/>
</dbReference>
<feature type="region of interest" description="Disordered" evidence="2">
    <location>
        <begin position="1"/>
        <end position="33"/>
    </location>
</feature>
<comment type="similarity">
    <text evidence="1">Belongs to the plant acyltransferase family.</text>
</comment>
<reference evidence="3 4" key="1">
    <citation type="journal article" date="2018" name="PLoS Genet.">
        <title>Population sequencing reveals clonal diversity and ancestral inbreeding in the grapevine cultivar Chardonnay.</title>
        <authorList>
            <person name="Roach M.J."/>
            <person name="Johnson D.L."/>
            <person name="Bohlmann J."/>
            <person name="van Vuuren H.J."/>
            <person name="Jones S.J."/>
            <person name="Pretorius I.S."/>
            <person name="Schmidt S.A."/>
            <person name="Borneman A.R."/>
        </authorList>
    </citation>
    <scope>NUCLEOTIDE SEQUENCE [LARGE SCALE GENOMIC DNA]</scope>
    <source>
        <strain evidence="4">cv. Chardonnay</strain>
        <tissue evidence="3">Leaf</tissue>
    </source>
</reference>
<feature type="compositionally biased region" description="Basic and acidic residues" evidence="2">
    <location>
        <begin position="253"/>
        <end position="265"/>
    </location>
</feature>
<feature type="compositionally biased region" description="Basic and acidic residues" evidence="2">
    <location>
        <begin position="15"/>
        <end position="26"/>
    </location>
</feature>
<evidence type="ECO:0000256" key="2">
    <source>
        <dbReference type="SAM" id="MobiDB-lite"/>
    </source>
</evidence>